<organism evidence="1 2">
    <name type="scientific">Botryotinia calthae</name>
    <dbReference type="NCBI Taxonomy" id="38488"/>
    <lineage>
        <taxon>Eukaryota</taxon>
        <taxon>Fungi</taxon>
        <taxon>Dikarya</taxon>
        <taxon>Ascomycota</taxon>
        <taxon>Pezizomycotina</taxon>
        <taxon>Leotiomycetes</taxon>
        <taxon>Helotiales</taxon>
        <taxon>Sclerotiniaceae</taxon>
        <taxon>Botryotinia</taxon>
    </lineage>
</organism>
<keyword evidence="2" id="KW-1185">Reference proteome</keyword>
<dbReference type="AlphaFoldDB" id="A0A4Y8D2J6"/>
<accession>A0A4Y8D2J6</accession>
<name>A0A4Y8D2J6_9HELO</name>
<evidence type="ECO:0000313" key="1">
    <source>
        <dbReference type="EMBL" id="TEY63294.1"/>
    </source>
</evidence>
<proteinExistence type="predicted"/>
<dbReference type="Proteomes" id="UP000297299">
    <property type="component" value="Unassembled WGS sequence"/>
</dbReference>
<comment type="caution">
    <text evidence="1">The sequence shown here is derived from an EMBL/GenBank/DDBJ whole genome shotgun (WGS) entry which is preliminary data.</text>
</comment>
<dbReference type="EMBL" id="PHWZ01000156">
    <property type="protein sequence ID" value="TEY63294.1"/>
    <property type="molecule type" value="Genomic_DNA"/>
</dbReference>
<reference evidence="1 2" key="1">
    <citation type="submission" date="2017-11" db="EMBL/GenBank/DDBJ databases">
        <title>Comparative genomics of Botrytis spp.</title>
        <authorList>
            <person name="Valero-Jimenez C.A."/>
            <person name="Tapia P."/>
            <person name="Veloso J."/>
            <person name="Silva-Moreno E."/>
            <person name="Staats M."/>
            <person name="Valdes J.H."/>
            <person name="Van Kan J.A.L."/>
        </authorList>
    </citation>
    <scope>NUCLEOTIDE SEQUENCE [LARGE SCALE GENOMIC DNA]</scope>
    <source>
        <strain evidence="1 2">MUCL2830</strain>
    </source>
</reference>
<gene>
    <name evidence="1" type="ORF">BOTCAL_0156g00020</name>
</gene>
<protein>
    <submittedName>
        <fullName evidence="1">Uncharacterized protein</fullName>
    </submittedName>
</protein>
<sequence length="115" mass="13158">MSVNINSLPKELPALKSSTNPFHQFQLHHDLFLFYIQFPSSPTSINLQRSNLQSIPIPLTSLPSPPLAPRVFPTPTNTPRKNHCKPRKHLFRTFRKKVIAPHVQTIRSRSPEDST</sequence>
<evidence type="ECO:0000313" key="2">
    <source>
        <dbReference type="Proteomes" id="UP000297299"/>
    </source>
</evidence>